<sequence>MHCQPAANTSVYKWVKSDQVCLLCDGASGNPYALCEACECDLPWLDEQCTVCALPLAMSGFTCAPCRRRPPAFEKVETPWYYGFPIDSLITRFKHNSQWPYGRLLAELTSHWLDHRFNEDLPRPQLLIPVPMGRKRLRKRGFNQAEMLAGWLSRALHIDCDSTVVQRTLETRAQQELGAKARLHNLQHAFSVMPGAGLEGLHVALVDDVMTTGATAQALAVLLRKAGAARVDVYCLARTAKAE</sequence>
<gene>
    <name evidence="3" type="ORF">LT40_14280</name>
</gene>
<dbReference type="AlphaFoldDB" id="A0A089YVS4"/>
<dbReference type="Pfam" id="PF00156">
    <property type="entry name" value="Pribosyltran"/>
    <property type="match status" value="1"/>
</dbReference>
<dbReference type="SUPFAM" id="SSF53271">
    <property type="entry name" value="PRTase-like"/>
    <property type="match status" value="1"/>
</dbReference>
<dbReference type="PANTHER" id="PTHR47505:SF1">
    <property type="entry name" value="DNA UTILIZATION PROTEIN YHGH"/>
    <property type="match status" value="1"/>
</dbReference>
<reference evidence="3 4" key="1">
    <citation type="journal article" date="2015" name="J. Biotechnol.">
        <title>Complete genome sequence of Pseudomonas rhizosphaerae IH5T (=DSM 16299T), a phosphate-solubilizing rhizobacterium for bacterial biofertilizer.</title>
        <authorList>
            <person name="Kwak Y."/>
            <person name="Jung B.K."/>
            <person name="Shin J.H."/>
        </authorList>
    </citation>
    <scope>NUCLEOTIDE SEQUENCE [LARGE SCALE GENOMIC DNA]</scope>
    <source>
        <strain evidence="3">DSM 16299</strain>
    </source>
</reference>
<accession>A0A089YVS4</accession>
<evidence type="ECO:0000259" key="2">
    <source>
        <dbReference type="Pfam" id="PF00156"/>
    </source>
</evidence>
<dbReference type="eggNOG" id="COG1040">
    <property type="taxonomic scope" value="Bacteria"/>
</dbReference>
<keyword evidence="3" id="KW-0328">Glycosyltransferase</keyword>
<dbReference type="KEGG" id="prh:LT40_14280"/>
<comment type="similarity">
    <text evidence="1">Belongs to the ComF/GntX family.</text>
</comment>
<dbReference type="Gene3D" id="3.40.50.2020">
    <property type="match status" value="1"/>
</dbReference>
<evidence type="ECO:0000313" key="4">
    <source>
        <dbReference type="Proteomes" id="UP000029499"/>
    </source>
</evidence>
<evidence type="ECO:0000256" key="1">
    <source>
        <dbReference type="ARBA" id="ARBA00008007"/>
    </source>
</evidence>
<protein>
    <submittedName>
        <fullName evidence="3">Amidophosphoribosyltransferase</fullName>
    </submittedName>
</protein>
<name>A0A089YVS4_9PSED</name>
<dbReference type="InterPro" id="IPR000836">
    <property type="entry name" value="PRTase_dom"/>
</dbReference>
<dbReference type="InterPro" id="IPR029057">
    <property type="entry name" value="PRTase-like"/>
</dbReference>
<dbReference type="STRING" id="216142.LT40_14280"/>
<dbReference type="PANTHER" id="PTHR47505">
    <property type="entry name" value="DNA UTILIZATION PROTEIN YHGH"/>
    <property type="match status" value="1"/>
</dbReference>
<dbReference type="RefSeq" id="WP_043191235.1">
    <property type="nucleotide sequence ID" value="NZ_CP009533.1"/>
</dbReference>
<dbReference type="CDD" id="cd06223">
    <property type="entry name" value="PRTases_typeI"/>
    <property type="match status" value="1"/>
</dbReference>
<keyword evidence="3" id="KW-0808">Transferase</keyword>
<dbReference type="EMBL" id="CP009533">
    <property type="protein sequence ID" value="AIS18487.1"/>
    <property type="molecule type" value="Genomic_DNA"/>
</dbReference>
<dbReference type="HOGENOM" id="CLU_054549_0_0_6"/>
<feature type="domain" description="Phosphoribosyltransferase" evidence="2">
    <location>
        <begin position="147"/>
        <end position="239"/>
    </location>
</feature>
<organism evidence="3 4">
    <name type="scientific">Pseudomonas rhizosphaerae</name>
    <dbReference type="NCBI Taxonomy" id="216142"/>
    <lineage>
        <taxon>Bacteria</taxon>
        <taxon>Pseudomonadati</taxon>
        <taxon>Pseudomonadota</taxon>
        <taxon>Gammaproteobacteria</taxon>
        <taxon>Pseudomonadales</taxon>
        <taxon>Pseudomonadaceae</taxon>
        <taxon>Pseudomonas</taxon>
    </lineage>
</organism>
<dbReference type="InterPro" id="IPR051910">
    <property type="entry name" value="ComF/GntX_DNA_util-trans"/>
</dbReference>
<proteinExistence type="inferred from homology"/>
<evidence type="ECO:0000313" key="3">
    <source>
        <dbReference type="EMBL" id="AIS18487.1"/>
    </source>
</evidence>
<dbReference type="OrthoDB" id="9793412at2"/>
<dbReference type="GO" id="GO:0016757">
    <property type="term" value="F:glycosyltransferase activity"/>
    <property type="evidence" value="ECO:0007669"/>
    <property type="project" value="UniProtKB-KW"/>
</dbReference>
<keyword evidence="4" id="KW-1185">Reference proteome</keyword>
<dbReference type="Proteomes" id="UP000029499">
    <property type="component" value="Chromosome"/>
</dbReference>